<keyword evidence="3" id="KW-0560">Oxidoreductase</keyword>
<feature type="domain" description="Aspartyl/asparaginy/proline hydroxylase" evidence="4">
    <location>
        <begin position="9"/>
        <end position="63"/>
    </location>
</feature>
<dbReference type="InterPro" id="IPR007803">
    <property type="entry name" value="Asp/Arg/Pro-Hydrxlase"/>
</dbReference>
<comment type="similarity">
    <text evidence="1">Belongs to the aspartyl/asparaginyl beta-hydroxylase family.</text>
</comment>
<evidence type="ECO:0000259" key="4">
    <source>
        <dbReference type="Pfam" id="PF05118"/>
    </source>
</evidence>
<name>A0A6A5AE39_APHAT</name>
<dbReference type="PANTHER" id="PTHR46332:SF5">
    <property type="entry name" value="ASPARTATE BETA-HYDROXYLASE DOMAIN CONTAINING 2"/>
    <property type="match status" value="1"/>
</dbReference>
<dbReference type="VEuPathDB" id="FungiDB:H257_15252"/>
<dbReference type="EMBL" id="VJMI01007112">
    <property type="protein sequence ID" value="KAF0764722.1"/>
    <property type="molecule type" value="Genomic_DNA"/>
</dbReference>
<evidence type="ECO:0000256" key="2">
    <source>
        <dbReference type="ARBA" id="ARBA00022964"/>
    </source>
</evidence>
<dbReference type="GO" id="GO:0016020">
    <property type="term" value="C:membrane"/>
    <property type="evidence" value="ECO:0007669"/>
    <property type="project" value="TreeGrafter"/>
</dbReference>
<evidence type="ECO:0000313" key="5">
    <source>
        <dbReference type="EMBL" id="KAF0764722.1"/>
    </source>
</evidence>
<dbReference type="PANTHER" id="PTHR46332">
    <property type="entry name" value="ASPARTATE BETA-HYDROXYLASE DOMAIN-CONTAINING PROTEIN 2"/>
    <property type="match status" value="1"/>
</dbReference>
<dbReference type="InterPro" id="IPR051821">
    <property type="entry name" value="Asp/Asn_beta-hydroxylase"/>
</dbReference>
<dbReference type="InterPro" id="IPR027443">
    <property type="entry name" value="IPNS-like_sf"/>
</dbReference>
<dbReference type="Pfam" id="PF05118">
    <property type="entry name" value="Asp_Arg_Hydrox"/>
    <property type="match status" value="1"/>
</dbReference>
<reference evidence="5 6" key="1">
    <citation type="submission" date="2019-06" db="EMBL/GenBank/DDBJ databases">
        <title>Genomics analysis of Aphanomyces spp. identifies a new class of oomycete effector associated with host adaptation.</title>
        <authorList>
            <person name="Gaulin E."/>
        </authorList>
    </citation>
    <scope>NUCLEOTIDE SEQUENCE [LARGE SCALE GENOMIC DNA]</scope>
    <source>
        <strain evidence="5 6">E</strain>
    </source>
</reference>
<organism evidence="5 6">
    <name type="scientific">Aphanomyces astaci</name>
    <name type="common">Crayfish plague agent</name>
    <dbReference type="NCBI Taxonomy" id="112090"/>
    <lineage>
        <taxon>Eukaryota</taxon>
        <taxon>Sar</taxon>
        <taxon>Stramenopiles</taxon>
        <taxon>Oomycota</taxon>
        <taxon>Saprolegniomycetes</taxon>
        <taxon>Saprolegniales</taxon>
        <taxon>Verrucalvaceae</taxon>
        <taxon>Aphanomyces</taxon>
    </lineage>
</organism>
<comment type="caution">
    <text evidence="5">The sequence shown here is derived from an EMBL/GenBank/DDBJ whole genome shotgun (WGS) entry which is preliminary data.</text>
</comment>
<protein>
    <recommendedName>
        <fullName evidence="4">Aspartyl/asparaginy/proline hydroxylase domain-containing protein</fullName>
    </recommendedName>
</protein>
<evidence type="ECO:0000256" key="1">
    <source>
        <dbReference type="ARBA" id="ARBA00007730"/>
    </source>
</evidence>
<dbReference type="Proteomes" id="UP000469452">
    <property type="component" value="Unassembled WGS sequence"/>
</dbReference>
<dbReference type="AlphaFoldDB" id="A0A6A5AE39"/>
<evidence type="ECO:0000313" key="6">
    <source>
        <dbReference type="Proteomes" id="UP000469452"/>
    </source>
</evidence>
<accession>A0A6A5AE39</accession>
<keyword evidence="2" id="KW-0223">Dioxygenase</keyword>
<evidence type="ECO:0000256" key="3">
    <source>
        <dbReference type="ARBA" id="ARBA00023002"/>
    </source>
</evidence>
<gene>
    <name evidence="5" type="ORF">AaE_003048</name>
</gene>
<sequence>MNNEEEEEQCCCMVVAGEVRPHQNGQLIVFDDSKLHYAFNKHPTANRYVYPGWCVLIVDVMRPATVPKGKAVGGHTDELDRFIEQYNASLVQPDDDE</sequence>
<dbReference type="GO" id="GO:0051213">
    <property type="term" value="F:dioxygenase activity"/>
    <property type="evidence" value="ECO:0007669"/>
    <property type="project" value="UniProtKB-KW"/>
</dbReference>
<dbReference type="Gene3D" id="2.60.120.330">
    <property type="entry name" value="B-lactam Antibiotic, Isopenicillin N Synthase, Chain"/>
    <property type="match status" value="1"/>
</dbReference>
<proteinExistence type="inferred from homology"/>